<dbReference type="GO" id="GO:0006633">
    <property type="term" value="P:fatty acid biosynthetic process"/>
    <property type="evidence" value="ECO:0007669"/>
    <property type="project" value="TreeGrafter"/>
</dbReference>
<dbReference type="RefSeq" id="WP_120647588.1">
    <property type="nucleotide sequence ID" value="NZ_RAWB01000578.1"/>
</dbReference>
<dbReference type="Proteomes" id="UP000272888">
    <property type="component" value="Unassembled WGS sequence"/>
</dbReference>
<dbReference type="InterPro" id="IPR002347">
    <property type="entry name" value="SDR_fam"/>
</dbReference>
<keyword evidence="2" id="KW-0560">Oxidoreductase</keyword>
<dbReference type="Pfam" id="PF13561">
    <property type="entry name" value="adh_short_C2"/>
    <property type="match status" value="1"/>
</dbReference>
<comment type="similarity">
    <text evidence="1">Belongs to the short-chain dehydrogenases/reductases (SDR) family.</text>
</comment>
<dbReference type="AlphaFoldDB" id="A0A3A8NSZ6"/>
<dbReference type="PANTHER" id="PTHR42760:SF133">
    <property type="entry name" value="3-OXOACYL-[ACYL-CARRIER-PROTEIN] REDUCTASE"/>
    <property type="match status" value="1"/>
</dbReference>
<gene>
    <name evidence="3" type="ORF">D7V93_35570</name>
</gene>
<keyword evidence="4" id="KW-1185">Reference proteome</keyword>
<sequence>MELGITGKTALVTGSSRGIGRAIAMALSREGARVCVCARHLEPLEVVAKTLRSEGAQVATVVADVATPQGAYAAVDAAVHAFGSVDILVNNVGGSGGAGAFDAASSEQWANVIQRNLMSAVWCSQRAVPLMRATGGGSIIHLSSIYGREYATSAPYSAAKAGLIALTKEMAVDLAPHRIRVNAVAPGSIFFPGGSWDKRQQLDPEAVARVVREQIPWGRFGTPEEVADVVAFLASERAKWVTGSTLPVDGGQGRAF</sequence>
<dbReference type="CDD" id="cd05233">
    <property type="entry name" value="SDR_c"/>
    <property type="match status" value="1"/>
</dbReference>
<accession>A0A3A8NSZ6</accession>
<protein>
    <submittedName>
        <fullName evidence="3">SDR family oxidoreductase</fullName>
    </submittedName>
</protein>
<dbReference type="GO" id="GO:0016616">
    <property type="term" value="F:oxidoreductase activity, acting on the CH-OH group of donors, NAD or NADP as acceptor"/>
    <property type="evidence" value="ECO:0007669"/>
    <property type="project" value="TreeGrafter"/>
</dbReference>
<dbReference type="GO" id="GO:0048038">
    <property type="term" value="F:quinone binding"/>
    <property type="evidence" value="ECO:0007669"/>
    <property type="project" value="TreeGrafter"/>
</dbReference>
<dbReference type="PRINTS" id="PR00081">
    <property type="entry name" value="GDHRDH"/>
</dbReference>
<evidence type="ECO:0000313" key="3">
    <source>
        <dbReference type="EMBL" id="RKH45291.1"/>
    </source>
</evidence>
<dbReference type="EMBL" id="RAWB01000578">
    <property type="protein sequence ID" value="RKH45291.1"/>
    <property type="molecule type" value="Genomic_DNA"/>
</dbReference>
<dbReference type="PANTHER" id="PTHR42760">
    <property type="entry name" value="SHORT-CHAIN DEHYDROGENASES/REDUCTASES FAMILY MEMBER"/>
    <property type="match status" value="1"/>
</dbReference>
<proteinExistence type="inferred from homology"/>
<evidence type="ECO:0000313" key="4">
    <source>
        <dbReference type="Proteomes" id="UP000272888"/>
    </source>
</evidence>
<comment type="caution">
    <text evidence="3">The sequence shown here is derived from an EMBL/GenBank/DDBJ whole genome shotgun (WGS) entry which is preliminary data.</text>
</comment>
<dbReference type="SUPFAM" id="SSF51735">
    <property type="entry name" value="NAD(P)-binding Rossmann-fold domains"/>
    <property type="match status" value="1"/>
</dbReference>
<evidence type="ECO:0000256" key="2">
    <source>
        <dbReference type="ARBA" id="ARBA00023002"/>
    </source>
</evidence>
<dbReference type="InterPro" id="IPR020904">
    <property type="entry name" value="Sc_DH/Rdtase_CS"/>
</dbReference>
<dbReference type="FunFam" id="3.40.50.720:FF:000084">
    <property type="entry name" value="Short-chain dehydrogenase reductase"/>
    <property type="match status" value="1"/>
</dbReference>
<dbReference type="InterPro" id="IPR036291">
    <property type="entry name" value="NAD(P)-bd_dom_sf"/>
</dbReference>
<name>A0A3A8NSZ6_9BACT</name>
<dbReference type="PROSITE" id="PS00061">
    <property type="entry name" value="ADH_SHORT"/>
    <property type="match status" value="1"/>
</dbReference>
<dbReference type="Gene3D" id="3.40.50.720">
    <property type="entry name" value="NAD(P)-binding Rossmann-like Domain"/>
    <property type="match status" value="1"/>
</dbReference>
<reference evidence="4" key="1">
    <citation type="submission" date="2018-09" db="EMBL/GenBank/DDBJ databases">
        <authorList>
            <person name="Livingstone P.G."/>
            <person name="Whitworth D.E."/>
        </authorList>
    </citation>
    <scope>NUCLEOTIDE SEQUENCE [LARGE SCALE GENOMIC DNA]</scope>
    <source>
        <strain evidence="4">CA051B</strain>
    </source>
</reference>
<dbReference type="PRINTS" id="PR00080">
    <property type="entry name" value="SDRFAMILY"/>
</dbReference>
<dbReference type="NCBIfam" id="NF005559">
    <property type="entry name" value="PRK07231.1"/>
    <property type="match status" value="1"/>
</dbReference>
<evidence type="ECO:0000256" key="1">
    <source>
        <dbReference type="ARBA" id="ARBA00006484"/>
    </source>
</evidence>
<organism evidence="3 4">
    <name type="scientific">Corallococcus llansteffanensis</name>
    <dbReference type="NCBI Taxonomy" id="2316731"/>
    <lineage>
        <taxon>Bacteria</taxon>
        <taxon>Pseudomonadati</taxon>
        <taxon>Myxococcota</taxon>
        <taxon>Myxococcia</taxon>
        <taxon>Myxococcales</taxon>
        <taxon>Cystobacterineae</taxon>
        <taxon>Myxococcaceae</taxon>
        <taxon>Corallococcus</taxon>
    </lineage>
</organism>